<evidence type="ECO:0000313" key="1">
    <source>
        <dbReference type="EMBL" id="TRA94429.1"/>
    </source>
</evidence>
<dbReference type="AlphaFoldDB" id="A0A546X0Z2"/>
<dbReference type="RefSeq" id="WP_142843676.1">
    <property type="nucleotide sequence ID" value="NZ_SGNY01000015.1"/>
</dbReference>
<gene>
    <name evidence="1" type="ORF">EXN68_27000</name>
</gene>
<name>A0A546X0Z2_RHIRH</name>
<dbReference type="Proteomes" id="UP000315434">
    <property type="component" value="Unassembled WGS sequence"/>
</dbReference>
<evidence type="ECO:0000313" key="2">
    <source>
        <dbReference type="Proteomes" id="UP000315434"/>
    </source>
</evidence>
<organism evidence="1 2">
    <name type="scientific">Rhizobium rhizogenes</name>
    <name type="common">Agrobacterium rhizogenes</name>
    <dbReference type="NCBI Taxonomy" id="359"/>
    <lineage>
        <taxon>Bacteria</taxon>
        <taxon>Pseudomonadati</taxon>
        <taxon>Pseudomonadota</taxon>
        <taxon>Alphaproteobacteria</taxon>
        <taxon>Hyphomicrobiales</taxon>
        <taxon>Rhizobiaceae</taxon>
        <taxon>Rhizobium/Agrobacterium group</taxon>
        <taxon>Rhizobium</taxon>
    </lineage>
</organism>
<dbReference type="OrthoDB" id="7306312at2"/>
<reference evidence="1 2" key="1">
    <citation type="journal article" date="2019" name="Appl. Microbiol. Biotechnol.">
        <title>Differential efficiency of wild type rhizogenic strains for rol gene transformation of plants.</title>
        <authorList>
            <person name="Desmet S."/>
            <person name="De Keyser E."/>
            <person name="Van Vaerenbergh J."/>
            <person name="Baeyen S."/>
            <person name="Van Huylenbroeck J."/>
            <person name="Geelen D."/>
            <person name="Dhooghe E."/>
        </authorList>
    </citation>
    <scope>NUCLEOTIDE SEQUENCE [LARGE SCALE GENOMIC DNA]</scope>
    <source>
        <strain evidence="1 2">GBBC3284</strain>
    </source>
</reference>
<protein>
    <submittedName>
        <fullName evidence="1">Uncharacterized protein</fullName>
    </submittedName>
</protein>
<accession>A0A546X0Z2</accession>
<dbReference type="EMBL" id="SGNY01000015">
    <property type="protein sequence ID" value="TRA94429.1"/>
    <property type="molecule type" value="Genomic_DNA"/>
</dbReference>
<sequence length="177" mass="19815">MTDSDNSRTLPSITRRNLLSTAAASITASNVPLGGSTSPPLQEGDHSDPVLPLWEKWFVTHKHCGELCRLQQRLETRLFEIVRDLTDEDRDQAWNAADEALGYSRACQAEAEIMDEEQSLVKALWNTPARSLIGIIAKLHSVVECEDPGDTLKITPWPELRSILTDLVRLNERGRTI</sequence>
<proteinExistence type="predicted"/>
<comment type="caution">
    <text evidence="1">The sequence shown here is derived from an EMBL/GenBank/DDBJ whole genome shotgun (WGS) entry which is preliminary data.</text>
</comment>